<accession>A0ABQ6AA10</accession>
<keyword evidence="1" id="KW-1133">Transmembrane helix</keyword>
<feature type="transmembrane region" description="Helical" evidence="1">
    <location>
        <begin position="41"/>
        <end position="59"/>
    </location>
</feature>
<sequence>MFKQPFTVAILITLAGSIPFLALGAVVLLDPLGSQTAIEVLISYGAVILSFTGAVHWGFALRDTAHPVNGEPLSPAVLGSERQLLIFGIVPAVIGWVALSVMLHFQAPALALFLLLVGFFVTIVVETIGRGRGVVAANYLTLRWVVSIIVLLVLLTVLATVLTGMRVG</sequence>
<dbReference type="PANTHER" id="PTHR15887:SF1">
    <property type="entry name" value="TRANSMEMBRANE PROTEIN 69"/>
    <property type="match status" value="1"/>
</dbReference>
<dbReference type="RefSeq" id="WP_284258970.1">
    <property type="nucleotide sequence ID" value="NZ_BSOS01000079.1"/>
</dbReference>
<keyword evidence="1" id="KW-0472">Membrane</keyword>
<dbReference type="InterPro" id="IPR021836">
    <property type="entry name" value="DUF3429"/>
</dbReference>
<comment type="caution">
    <text evidence="2">The sequence shown here is derived from an EMBL/GenBank/DDBJ whole genome shotgun (WGS) entry which is preliminary data.</text>
</comment>
<evidence type="ECO:0000313" key="2">
    <source>
        <dbReference type="EMBL" id="GLR68127.1"/>
    </source>
</evidence>
<organism evidence="2 3">
    <name type="scientific">Acidocella aquatica</name>
    <dbReference type="NCBI Taxonomy" id="1922313"/>
    <lineage>
        <taxon>Bacteria</taxon>
        <taxon>Pseudomonadati</taxon>
        <taxon>Pseudomonadota</taxon>
        <taxon>Alphaproteobacteria</taxon>
        <taxon>Acetobacterales</taxon>
        <taxon>Acidocellaceae</taxon>
        <taxon>Acidocella</taxon>
    </lineage>
</organism>
<protein>
    <recommendedName>
        <fullName evidence="4">DUF3429 domain-containing protein</fullName>
    </recommendedName>
</protein>
<evidence type="ECO:0000256" key="1">
    <source>
        <dbReference type="SAM" id="Phobius"/>
    </source>
</evidence>
<keyword evidence="1" id="KW-0812">Transmembrane</keyword>
<dbReference type="PANTHER" id="PTHR15887">
    <property type="entry name" value="TRANSMEMBRANE PROTEIN 69"/>
    <property type="match status" value="1"/>
</dbReference>
<feature type="transmembrane region" description="Helical" evidence="1">
    <location>
        <begin position="141"/>
        <end position="162"/>
    </location>
</feature>
<keyword evidence="3" id="KW-1185">Reference proteome</keyword>
<evidence type="ECO:0008006" key="4">
    <source>
        <dbReference type="Google" id="ProtNLM"/>
    </source>
</evidence>
<reference evidence="3" key="1">
    <citation type="journal article" date="2019" name="Int. J. Syst. Evol. Microbiol.">
        <title>The Global Catalogue of Microorganisms (GCM) 10K type strain sequencing project: providing services to taxonomists for standard genome sequencing and annotation.</title>
        <authorList>
            <consortium name="The Broad Institute Genomics Platform"/>
            <consortium name="The Broad Institute Genome Sequencing Center for Infectious Disease"/>
            <person name="Wu L."/>
            <person name="Ma J."/>
        </authorList>
    </citation>
    <scope>NUCLEOTIDE SEQUENCE [LARGE SCALE GENOMIC DNA]</scope>
    <source>
        <strain evidence="3">NBRC 112502</strain>
    </source>
</reference>
<gene>
    <name evidence="2" type="ORF">GCM10010909_28080</name>
</gene>
<name>A0ABQ6AA10_9PROT</name>
<feature type="transmembrane region" description="Helical" evidence="1">
    <location>
        <begin position="84"/>
        <end position="103"/>
    </location>
</feature>
<feature type="transmembrane region" description="Helical" evidence="1">
    <location>
        <begin position="110"/>
        <end position="129"/>
    </location>
</feature>
<dbReference type="Proteomes" id="UP001156641">
    <property type="component" value="Unassembled WGS sequence"/>
</dbReference>
<dbReference type="EMBL" id="BSOS01000079">
    <property type="protein sequence ID" value="GLR68127.1"/>
    <property type="molecule type" value="Genomic_DNA"/>
</dbReference>
<proteinExistence type="predicted"/>
<dbReference type="Pfam" id="PF11911">
    <property type="entry name" value="DUF3429"/>
    <property type="match status" value="1"/>
</dbReference>
<evidence type="ECO:0000313" key="3">
    <source>
        <dbReference type="Proteomes" id="UP001156641"/>
    </source>
</evidence>
<feature type="transmembrane region" description="Helical" evidence="1">
    <location>
        <begin position="6"/>
        <end position="29"/>
    </location>
</feature>